<dbReference type="SUPFAM" id="SSF51316">
    <property type="entry name" value="Mss4-like"/>
    <property type="match status" value="1"/>
</dbReference>
<dbReference type="EMBL" id="CAMGZC010000839">
    <property type="protein sequence ID" value="CAI0650310.1"/>
    <property type="molecule type" value="Genomic_DNA"/>
</dbReference>
<accession>A0A9W4WIQ3</accession>
<organism evidence="1 2">
    <name type="scientific">Colletotrichum noveboracense</name>
    <dbReference type="NCBI Taxonomy" id="2664923"/>
    <lineage>
        <taxon>Eukaryota</taxon>
        <taxon>Fungi</taxon>
        <taxon>Dikarya</taxon>
        <taxon>Ascomycota</taxon>
        <taxon>Pezizomycotina</taxon>
        <taxon>Sordariomycetes</taxon>
        <taxon>Hypocreomycetidae</taxon>
        <taxon>Glomerellales</taxon>
        <taxon>Glomerellaceae</taxon>
        <taxon>Colletotrichum</taxon>
        <taxon>Colletotrichum gloeosporioides species complex</taxon>
    </lineage>
</organism>
<dbReference type="Gene3D" id="3.90.1590.10">
    <property type="entry name" value="glutathione-dependent formaldehyde- activating enzyme (gfa)"/>
    <property type="match status" value="1"/>
</dbReference>
<protein>
    <recommendedName>
        <fullName evidence="3">Glutathione-dependent formaldehyde-activating enzyme</fullName>
    </recommendedName>
</protein>
<name>A0A9W4WIQ3_9PEZI</name>
<proteinExistence type="predicted"/>
<reference evidence="1" key="1">
    <citation type="submission" date="2022-08" db="EMBL/GenBank/DDBJ databases">
        <authorList>
            <person name="Giroux E."/>
            <person name="Giroux E."/>
        </authorList>
    </citation>
    <scope>NUCLEOTIDE SEQUENCE</scope>
    <source>
        <strain evidence="1">H1091258</strain>
    </source>
</reference>
<evidence type="ECO:0000313" key="1">
    <source>
        <dbReference type="EMBL" id="CAI0650310.1"/>
    </source>
</evidence>
<dbReference type="AlphaFoldDB" id="A0A9W4WIQ3"/>
<dbReference type="InterPro" id="IPR011057">
    <property type="entry name" value="Mss4-like_sf"/>
</dbReference>
<comment type="caution">
    <text evidence="1">The sequence shown here is derived from an EMBL/GenBank/DDBJ whole genome shotgun (WGS) entry which is preliminary data.</text>
</comment>
<evidence type="ECO:0008006" key="3">
    <source>
        <dbReference type="Google" id="ProtNLM"/>
    </source>
</evidence>
<keyword evidence="2" id="KW-1185">Reference proteome</keyword>
<evidence type="ECO:0000313" key="2">
    <source>
        <dbReference type="Proteomes" id="UP001152533"/>
    </source>
</evidence>
<sequence length="95" mass="10413">YGASAAAKRGFCRACGSWLYYRGQDGYSICLGTVDPEILFGENGGEAYGRALANGFGFHEWCENEIEGVTSDIPMLNRGQRHQGMFPVEDVKAKL</sequence>
<gene>
    <name evidence="1" type="ORF">CGXH109_LOCUS94569</name>
</gene>
<dbReference type="Proteomes" id="UP001152533">
    <property type="component" value="Unassembled WGS sequence"/>
</dbReference>
<feature type="non-terminal residue" evidence="1">
    <location>
        <position position="1"/>
    </location>
</feature>